<gene>
    <name evidence="1" type="ORF">GCM10010913_42180</name>
</gene>
<comment type="caution">
    <text evidence="1">The sequence shown here is derived from an EMBL/GenBank/DDBJ whole genome shotgun (WGS) entry which is preliminary data.</text>
</comment>
<proteinExistence type="predicted"/>
<dbReference type="RefSeq" id="WP_120464610.1">
    <property type="nucleotide sequence ID" value="NZ_BMIW01000042.1"/>
</dbReference>
<name>A0ABQ1W6F4_9BACL</name>
<dbReference type="Proteomes" id="UP000608420">
    <property type="component" value="Unassembled WGS sequence"/>
</dbReference>
<reference evidence="2" key="1">
    <citation type="journal article" date="2019" name="Int. J. Syst. Evol. Microbiol.">
        <title>The Global Catalogue of Microorganisms (GCM) 10K type strain sequencing project: providing services to taxonomists for standard genome sequencing and annotation.</title>
        <authorList>
            <consortium name="The Broad Institute Genomics Platform"/>
            <consortium name="The Broad Institute Genome Sequencing Center for Infectious Disease"/>
            <person name="Wu L."/>
            <person name="Ma J."/>
        </authorList>
    </citation>
    <scope>NUCLEOTIDE SEQUENCE [LARGE SCALE GENOMIC DNA]</scope>
    <source>
        <strain evidence="2">CGMCC 1.15420</strain>
    </source>
</reference>
<keyword evidence="2" id="KW-1185">Reference proteome</keyword>
<evidence type="ECO:0000313" key="2">
    <source>
        <dbReference type="Proteomes" id="UP000608420"/>
    </source>
</evidence>
<accession>A0ABQ1W6F4</accession>
<organism evidence="1 2">
    <name type="scientific">Paenibacillus aceti</name>
    <dbReference type="NCBI Taxonomy" id="1820010"/>
    <lineage>
        <taxon>Bacteria</taxon>
        <taxon>Bacillati</taxon>
        <taxon>Bacillota</taxon>
        <taxon>Bacilli</taxon>
        <taxon>Bacillales</taxon>
        <taxon>Paenibacillaceae</taxon>
        <taxon>Paenibacillus</taxon>
    </lineage>
</organism>
<sequence>MLTEQFTPSNIDFTNKETIITSVEARVAGWNKYLKQVRQTDVDPLLQQMKKSKQAYFAALNGLKEKAHEIATESVKLQDHIIEKYASGAPVGSLDISYSANRSAYISQNEVTSQKVIY</sequence>
<dbReference type="EMBL" id="BMIW01000042">
    <property type="protein sequence ID" value="GGG15768.1"/>
    <property type="molecule type" value="Genomic_DNA"/>
</dbReference>
<protein>
    <submittedName>
        <fullName evidence="1">Uncharacterized protein</fullName>
    </submittedName>
</protein>
<evidence type="ECO:0000313" key="1">
    <source>
        <dbReference type="EMBL" id="GGG15768.1"/>
    </source>
</evidence>